<dbReference type="EMBL" id="FN392321">
    <property type="protein sequence ID" value="CAY70808.1"/>
    <property type="molecule type" value="Genomic_DNA"/>
</dbReference>
<dbReference type="GeneID" id="8200451"/>
<dbReference type="OMA" id="PFILMYD"/>
<dbReference type="InterPro" id="IPR036964">
    <property type="entry name" value="RASGEF_cat_dom_sf"/>
</dbReference>
<dbReference type="PROSITE" id="PS50212">
    <property type="entry name" value="RASGEF_NTER"/>
    <property type="match status" value="1"/>
</dbReference>
<feature type="region of interest" description="Disordered" evidence="3">
    <location>
        <begin position="849"/>
        <end position="869"/>
    </location>
</feature>
<dbReference type="PROSITE" id="PS50009">
    <property type="entry name" value="RASGEF_CAT"/>
    <property type="match status" value="1"/>
</dbReference>
<feature type="region of interest" description="Disordered" evidence="3">
    <location>
        <begin position="372"/>
        <end position="394"/>
    </location>
</feature>
<reference evidence="6 7" key="1">
    <citation type="journal article" date="2009" name="Nat. Biotechnol.">
        <title>Genome sequence of the recombinant protein production host Pichia pastoris.</title>
        <authorList>
            <person name="De Schutter K."/>
            <person name="Lin Y.C."/>
            <person name="Tiels P."/>
            <person name="Van Hecke A."/>
            <person name="Glinka S."/>
            <person name="Weber-Lehmann J."/>
            <person name="Rouze P."/>
            <person name="Van de Peer Y."/>
            <person name="Callewaert N."/>
        </authorList>
    </citation>
    <scope>NUCLEOTIDE SEQUENCE [LARGE SCALE GENOMIC DNA]</scope>
    <source>
        <strain evidence="7">GS115 / ATCC 20864</strain>
    </source>
</reference>
<dbReference type="GO" id="GO:0005886">
    <property type="term" value="C:plasma membrane"/>
    <property type="evidence" value="ECO:0007669"/>
    <property type="project" value="TreeGrafter"/>
</dbReference>
<keyword evidence="7" id="KW-1185">Reference proteome</keyword>
<dbReference type="STRING" id="644223.C4R5H2"/>
<dbReference type="OrthoDB" id="10254377at2759"/>
<dbReference type="FunCoup" id="C4R5H2">
    <property type="interactions" value="211"/>
</dbReference>
<dbReference type="PANTHER" id="PTHR23113:SF363">
    <property type="entry name" value="PROTEIN SON OF SEVENLESS"/>
    <property type="match status" value="1"/>
</dbReference>
<dbReference type="Gene3D" id="1.10.840.10">
    <property type="entry name" value="Ras guanine-nucleotide exchange factors catalytic domain"/>
    <property type="match status" value="1"/>
</dbReference>
<evidence type="ECO:0000259" key="4">
    <source>
        <dbReference type="PROSITE" id="PS50009"/>
    </source>
</evidence>
<evidence type="ECO:0000256" key="3">
    <source>
        <dbReference type="SAM" id="MobiDB-lite"/>
    </source>
</evidence>
<dbReference type="eggNOG" id="KOG3417">
    <property type="taxonomic scope" value="Eukaryota"/>
</dbReference>
<evidence type="ECO:0000256" key="2">
    <source>
        <dbReference type="PROSITE-ProRule" id="PRU00168"/>
    </source>
</evidence>
<organism evidence="6 7">
    <name type="scientific">Komagataella phaffii (strain GS115 / ATCC 20864)</name>
    <name type="common">Yeast</name>
    <name type="synonym">Pichia pastoris</name>
    <dbReference type="NCBI Taxonomy" id="644223"/>
    <lineage>
        <taxon>Eukaryota</taxon>
        <taxon>Fungi</taxon>
        <taxon>Dikarya</taxon>
        <taxon>Ascomycota</taxon>
        <taxon>Saccharomycotina</taxon>
        <taxon>Pichiomycetes</taxon>
        <taxon>Pichiales</taxon>
        <taxon>Pichiaceae</taxon>
        <taxon>Komagataella</taxon>
    </lineage>
</organism>
<feature type="region of interest" description="Disordered" evidence="3">
    <location>
        <begin position="632"/>
        <end position="655"/>
    </location>
</feature>
<dbReference type="PANTHER" id="PTHR23113">
    <property type="entry name" value="GUANINE NUCLEOTIDE EXCHANGE FACTOR"/>
    <property type="match status" value="1"/>
</dbReference>
<evidence type="ECO:0000313" key="6">
    <source>
        <dbReference type="EMBL" id="CAY70808.1"/>
    </source>
</evidence>
<dbReference type="InterPro" id="IPR023578">
    <property type="entry name" value="Ras_GEF_dom_sf"/>
</dbReference>
<gene>
    <name evidence="6" type="ordered locus">PAS_chr3_0758</name>
</gene>
<dbReference type="Gene3D" id="1.20.870.10">
    <property type="entry name" value="Son of sevenless (SoS) protein Chain: S domain 1"/>
    <property type="match status" value="1"/>
</dbReference>
<name>C4R5H2_KOMPG</name>
<dbReference type="GO" id="GO:0005085">
    <property type="term" value="F:guanyl-nucleotide exchange factor activity"/>
    <property type="evidence" value="ECO:0007669"/>
    <property type="project" value="UniProtKB-KW"/>
</dbReference>
<dbReference type="Pfam" id="PF00618">
    <property type="entry name" value="RasGEF_N"/>
    <property type="match status" value="1"/>
</dbReference>
<protein>
    <submittedName>
        <fullName evidence="6">GDP/GTP exchange factor required for mitotic exit at low temperatures</fullName>
    </submittedName>
</protein>
<dbReference type="InterPro" id="IPR008937">
    <property type="entry name" value="Ras-like_GEF"/>
</dbReference>
<dbReference type="SUPFAM" id="SSF48366">
    <property type="entry name" value="Ras GEF"/>
    <property type="match status" value="1"/>
</dbReference>
<dbReference type="CDD" id="cd06224">
    <property type="entry name" value="REM"/>
    <property type="match status" value="1"/>
</dbReference>
<accession>C4R5H2</accession>
<sequence>MSANQAIDPEVFDDPVYCPIPTRDSVIRYQNTNDRRSTFESKADGSKQQPSDSSMMIACNVRALIVQLTSPTKIDYSFMFDFFFTYRLYLEPDFLMNLLLARLEWCLKGGNNVSVRRLALIRTFVCLRHWLLNYFLDDFTDNTKIRASFVACINRFASDSSYRKDQLISKILVDLKKIYIKLCEIYWSTLPLEKLVNVELINYNLSTYENLNSSRLSLVGLQHVHNPALRRSEIVSLNERNSLSSTNLLLQQLDSKVSNSFLPNNRTTSFHLSSKPASVVLRTARPRHPHHQLKPKDSLISLSTGIKSTNANQEASMSFPENEHIKRLSKVDDYNKENTNILEGGISMFKDAKVSYIVPSTPLKKMNIEIRQRSSPQVSPIKRKPTLSNKNPKKGLFGLHWRNKTLPTSAIPPERKSKFQVINQPSADLGEKTKVSLPTEKLDILGQRVIEEFNILLTKKELRNRIAKYSLLEQKQSKRRSNLSILNAFEKHCSKRDSESIIHEVNTTINADELLLAFNNKNDNRTSANLDNEASFNEGVVNMDLNLSKRSSFRSPSVTLNWSHSMNMTIDMDYEPIQDGKIPNPPEVLPDLLSDNMDNSGDLAEEDFHSTKSHISFTEDEVLSSSMLEKLQEDSRHMTPQPEQKNEKNQEEEPVLLPVSELDFKPCTDIPQVDDSFAMEAQKLTSSLQINSPTNTAGVTGTISQQGEELVFSLEPLHQTISYQSFNNRFSIRNISRESCSTHKSYVTYDSDLSHIDISGSVEYDSFGYKSLKKKTGFSSLRIGVLNEQLLRELPFYEQPDEQACQECAPVSGEVLSSDDELTPTMILEHQRPRSRLLQLFQEDLSVTKKETRESGVQPESSPKSSNVSMISSVSSSSFVLPYPGLSTTAIAELAAIPDDAGLEDPIQAALNKLEANDKEEAMSLYGLNDEVEHFNNQPSTQRPSLEELKIQENVIDLFINNPLQKTPITVHQNTPTPKQVFKDELELSESDISKSELSSSTSGKENATKIIATNFDHTVENTMSNGNHISFVLSYDSELLAQHFTNIEKDALSEVDWKELVEMKWESTLEPIHSWFELLLSKISNNGVNLIISRFNLMNNWIISEILLTANLEDRMLTISKFIHIAKHCQSLQNYATLLQIVLALNSTRISRLKSTWEGINAGDILILRSLEKITYPSKNFRNLRIELDKVTASKGCIPFIGIYLNDLIFNNERPSVIKKNVESSIQTKVKIINSLAEDDTELINISKFSLLSSIVKNLLQMIDWSKFYDFKTDKEILSKCLYIRSLSEKEMDYCFNCIAE</sequence>
<dbReference type="Pfam" id="PF00617">
    <property type="entry name" value="RasGEF"/>
    <property type="match status" value="1"/>
</dbReference>
<dbReference type="SMART" id="SM00147">
    <property type="entry name" value="RasGEF"/>
    <property type="match status" value="1"/>
</dbReference>
<dbReference type="SMART" id="SM00229">
    <property type="entry name" value="RasGEFN"/>
    <property type="match status" value="1"/>
</dbReference>
<feature type="region of interest" description="Disordered" evidence="3">
    <location>
        <begin position="575"/>
        <end position="604"/>
    </location>
</feature>
<feature type="domain" description="N-terminal Ras-GEF" evidence="5">
    <location>
        <begin position="52"/>
        <end position="176"/>
    </location>
</feature>
<dbReference type="CDD" id="cd00155">
    <property type="entry name" value="RasGEF"/>
    <property type="match status" value="1"/>
</dbReference>
<proteinExistence type="predicted"/>
<dbReference type="InterPro" id="IPR000651">
    <property type="entry name" value="Ras-like_Gua-exchang_fac_N"/>
</dbReference>
<dbReference type="InterPro" id="IPR001895">
    <property type="entry name" value="RASGEF_cat_dom"/>
</dbReference>
<dbReference type="HOGENOM" id="CLU_001471_0_0_1"/>
<evidence type="ECO:0000313" key="7">
    <source>
        <dbReference type="Proteomes" id="UP000000314"/>
    </source>
</evidence>
<dbReference type="GO" id="GO:0007265">
    <property type="term" value="P:Ras protein signal transduction"/>
    <property type="evidence" value="ECO:0007669"/>
    <property type="project" value="TreeGrafter"/>
</dbReference>
<dbReference type="InParanoid" id="C4R5H2"/>
<keyword evidence="1 2" id="KW-0344">Guanine-nucleotide releasing factor</keyword>
<evidence type="ECO:0000256" key="1">
    <source>
        <dbReference type="ARBA" id="ARBA00022658"/>
    </source>
</evidence>
<feature type="domain" description="Ras-GEF" evidence="4">
    <location>
        <begin position="1037"/>
        <end position="1293"/>
    </location>
</feature>
<dbReference type="RefSeq" id="XP_002492987.1">
    <property type="nucleotide sequence ID" value="XM_002492942.1"/>
</dbReference>
<evidence type="ECO:0000259" key="5">
    <source>
        <dbReference type="PROSITE" id="PS50212"/>
    </source>
</evidence>
<dbReference type="KEGG" id="ppa:PAS_chr3_0758"/>
<dbReference type="Proteomes" id="UP000000314">
    <property type="component" value="Chromosome 3"/>
</dbReference>